<dbReference type="Pfam" id="PF01569">
    <property type="entry name" value="PAP2"/>
    <property type="match status" value="1"/>
</dbReference>
<keyword evidence="2" id="KW-0472">Membrane</keyword>
<accession>W9GG42</accession>
<dbReference type="SMART" id="SM00014">
    <property type="entry name" value="acidPPc"/>
    <property type="match status" value="1"/>
</dbReference>
<dbReference type="AlphaFoldDB" id="W9GG42"/>
<keyword evidence="2" id="KW-0812">Transmembrane</keyword>
<dbReference type="Gene3D" id="1.20.144.10">
    <property type="entry name" value="Phosphatidic acid phosphatase type 2/haloperoxidase"/>
    <property type="match status" value="1"/>
</dbReference>
<comment type="caution">
    <text evidence="4">The sequence shown here is derived from an EMBL/GenBank/DDBJ whole genome shotgun (WGS) entry which is preliminary data.</text>
</comment>
<evidence type="ECO:0000256" key="1">
    <source>
        <dbReference type="SAM" id="MobiDB-lite"/>
    </source>
</evidence>
<evidence type="ECO:0000313" key="4">
    <source>
        <dbReference type="EMBL" id="EWT05201.1"/>
    </source>
</evidence>
<evidence type="ECO:0000259" key="3">
    <source>
        <dbReference type="SMART" id="SM00014"/>
    </source>
</evidence>
<dbReference type="RefSeq" id="WP_051518611.1">
    <property type="nucleotide sequence ID" value="NZ_AWQS01000136.1"/>
</dbReference>
<dbReference type="EMBL" id="AWQS01000136">
    <property type="protein sequence ID" value="EWT05201.1"/>
    <property type="molecule type" value="Genomic_DNA"/>
</dbReference>
<name>W9GG42_9MICO</name>
<dbReference type="PANTHER" id="PTHR14969">
    <property type="entry name" value="SPHINGOSINE-1-PHOSPHATE PHOSPHOHYDROLASE"/>
    <property type="match status" value="1"/>
</dbReference>
<protein>
    <submittedName>
        <fullName evidence="4">Phosphoesterase</fullName>
    </submittedName>
</protein>
<keyword evidence="5" id="KW-1185">Reference proteome</keyword>
<reference evidence="5" key="1">
    <citation type="submission" date="2013-08" db="EMBL/GenBank/DDBJ databases">
        <title>Intrasporangium oryzae NRRL B-24470.</title>
        <authorList>
            <person name="Liu H."/>
            <person name="Wang G."/>
        </authorList>
    </citation>
    <scope>NUCLEOTIDE SEQUENCE [LARGE SCALE GENOMIC DNA]</scope>
    <source>
        <strain evidence="5">Q5-1</strain>
    </source>
</reference>
<gene>
    <name evidence="4" type="ORF">N864_06225</name>
</gene>
<feature type="region of interest" description="Disordered" evidence="1">
    <location>
        <begin position="158"/>
        <end position="180"/>
    </location>
</feature>
<dbReference type="PANTHER" id="PTHR14969:SF13">
    <property type="entry name" value="AT30094P"/>
    <property type="match status" value="1"/>
</dbReference>
<dbReference type="Proteomes" id="UP000019494">
    <property type="component" value="Unassembled WGS sequence"/>
</dbReference>
<dbReference type="InterPro" id="IPR000326">
    <property type="entry name" value="PAP2/HPO"/>
</dbReference>
<proteinExistence type="predicted"/>
<dbReference type="InterPro" id="IPR036938">
    <property type="entry name" value="PAP2/HPO_sf"/>
</dbReference>
<feature type="transmembrane region" description="Helical" evidence="2">
    <location>
        <begin position="34"/>
        <end position="58"/>
    </location>
</feature>
<evidence type="ECO:0000313" key="5">
    <source>
        <dbReference type="Proteomes" id="UP000019494"/>
    </source>
</evidence>
<feature type="transmembrane region" description="Helical" evidence="2">
    <location>
        <begin position="6"/>
        <end position="27"/>
    </location>
</feature>
<organism evidence="4 5">
    <name type="scientific">Intrasporangium chromatireducens Q5-1</name>
    <dbReference type="NCBI Taxonomy" id="584657"/>
    <lineage>
        <taxon>Bacteria</taxon>
        <taxon>Bacillati</taxon>
        <taxon>Actinomycetota</taxon>
        <taxon>Actinomycetes</taxon>
        <taxon>Micrococcales</taxon>
        <taxon>Intrasporangiaceae</taxon>
        <taxon>Intrasporangium</taxon>
    </lineage>
</organism>
<feature type="transmembrane region" description="Helical" evidence="2">
    <location>
        <begin position="128"/>
        <end position="150"/>
    </location>
</feature>
<feature type="domain" description="Phosphatidic acid phosphatase type 2/haloperoxidase" evidence="3">
    <location>
        <begin position="31"/>
        <end position="143"/>
    </location>
</feature>
<sequence>MNSVIVAVASYAVFLVPLAAAVVWLQVPRTQKLALAGVGVLTIVLAAVGIELAALVWTDPRPFVVDGHTPLLPHAADNGFPSDHTTFAAAIAAALFPWRRRLAAGLLVVAAVVGAARVAAHVHHVPDIIGGFLIGVAAAAVATVAVRALLRNRGGLGVKAQRPADPAWADRTAAHPHAGG</sequence>
<evidence type="ECO:0000256" key="2">
    <source>
        <dbReference type="SAM" id="Phobius"/>
    </source>
</evidence>
<dbReference type="SUPFAM" id="SSF48317">
    <property type="entry name" value="Acid phosphatase/Vanadium-dependent haloperoxidase"/>
    <property type="match status" value="1"/>
</dbReference>
<dbReference type="OrthoDB" id="4872332at2"/>
<keyword evidence="2" id="KW-1133">Transmembrane helix</keyword>